<dbReference type="Gene3D" id="4.10.640.10">
    <property type="entry name" value="Ribosomal protein S18"/>
    <property type="match status" value="1"/>
</dbReference>
<dbReference type="NCBIfam" id="TIGR00165">
    <property type="entry name" value="S18"/>
    <property type="match status" value="1"/>
</dbReference>
<sequence>MARERPERAEKFQTFSRPKIKIARTSTSGKIYIDYKDTESLKKMLSGNGKILSRKRTGATAMEQRMIAQAVKRARYMSLLPYVTAIV</sequence>
<evidence type="ECO:0000256" key="3">
    <source>
        <dbReference type="ARBA" id="ARBA00023274"/>
    </source>
</evidence>
<keyword evidence="2 4" id="KW-0689">Ribosomal protein</keyword>
<dbReference type="PANTHER" id="PTHR13479">
    <property type="entry name" value="30S RIBOSOMAL PROTEIN S18"/>
    <property type="match status" value="1"/>
</dbReference>
<evidence type="ECO:0000256" key="4">
    <source>
        <dbReference type="HAMAP-Rule" id="MF_00270"/>
    </source>
</evidence>
<dbReference type="GO" id="GO:0070181">
    <property type="term" value="F:small ribosomal subunit rRNA binding"/>
    <property type="evidence" value="ECO:0007669"/>
    <property type="project" value="TreeGrafter"/>
</dbReference>
<dbReference type="GO" id="GO:0003735">
    <property type="term" value="F:structural constituent of ribosome"/>
    <property type="evidence" value="ECO:0007669"/>
    <property type="project" value="InterPro"/>
</dbReference>
<comment type="subunit">
    <text evidence="4">Part of the 30S ribosomal subunit. Forms a tight heterodimer with protein bS6.</text>
</comment>
<keyword evidence="4" id="KW-0699">rRNA-binding</keyword>
<evidence type="ECO:0000256" key="5">
    <source>
        <dbReference type="RuleBase" id="RU003910"/>
    </source>
</evidence>
<evidence type="ECO:0000313" key="6">
    <source>
        <dbReference type="EMBL" id="QOV87798.1"/>
    </source>
</evidence>
<dbReference type="GO" id="GO:0022627">
    <property type="term" value="C:cytosolic small ribosomal subunit"/>
    <property type="evidence" value="ECO:0007669"/>
    <property type="project" value="TreeGrafter"/>
</dbReference>
<comment type="similarity">
    <text evidence="1 4 5">Belongs to the bacterial ribosomal protein bS18 family.</text>
</comment>
<protein>
    <recommendedName>
        <fullName evidence="4">Small ribosomal subunit protein bS18</fullName>
    </recommendedName>
</protein>
<evidence type="ECO:0000256" key="1">
    <source>
        <dbReference type="ARBA" id="ARBA00005589"/>
    </source>
</evidence>
<dbReference type="HAMAP" id="MF_00270">
    <property type="entry name" value="Ribosomal_bS18"/>
    <property type="match status" value="1"/>
</dbReference>
<dbReference type="GO" id="GO:0006412">
    <property type="term" value="P:translation"/>
    <property type="evidence" value="ECO:0007669"/>
    <property type="project" value="UniProtKB-UniRule"/>
</dbReference>
<proteinExistence type="inferred from homology"/>
<dbReference type="Pfam" id="PF01084">
    <property type="entry name" value="Ribosomal_S18"/>
    <property type="match status" value="1"/>
</dbReference>
<dbReference type="AlphaFoldDB" id="A0A7M2WQM2"/>
<dbReference type="KEGG" id="hbs:IPV69_16080"/>
<keyword evidence="7" id="KW-1185">Reference proteome</keyword>
<dbReference type="EMBL" id="CP063458">
    <property type="protein sequence ID" value="QOV87798.1"/>
    <property type="molecule type" value="Genomic_DNA"/>
</dbReference>
<name>A0A7M2WQM2_9BACT</name>
<dbReference type="Proteomes" id="UP000593765">
    <property type="component" value="Chromosome"/>
</dbReference>
<organism evidence="6 7">
    <name type="scientific">Humisphaera borealis</name>
    <dbReference type="NCBI Taxonomy" id="2807512"/>
    <lineage>
        <taxon>Bacteria</taxon>
        <taxon>Pseudomonadati</taxon>
        <taxon>Planctomycetota</taxon>
        <taxon>Phycisphaerae</taxon>
        <taxon>Tepidisphaerales</taxon>
        <taxon>Tepidisphaeraceae</taxon>
        <taxon>Humisphaera</taxon>
    </lineage>
</organism>
<keyword evidence="4" id="KW-0694">RNA-binding</keyword>
<accession>A0A7M2WQM2</accession>
<evidence type="ECO:0000256" key="2">
    <source>
        <dbReference type="ARBA" id="ARBA00022980"/>
    </source>
</evidence>
<comment type="function">
    <text evidence="4">Binds as a heterodimer with protein bS6 to the central domain of the 16S rRNA, where it helps stabilize the platform of the 30S subunit.</text>
</comment>
<dbReference type="PRINTS" id="PR00974">
    <property type="entry name" value="RIBOSOMALS18"/>
</dbReference>
<dbReference type="SUPFAM" id="SSF46911">
    <property type="entry name" value="Ribosomal protein S18"/>
    <property type="match status" value="1"/>
</dbReference>
<dbReference type="PANTHER" id="PTHR13479:SF40">
    <property type="entry name" value="SMALL RIBOSOMAL SUBUNIT PROTEIN BS18M"/>
    <property type="match status" value="1"/>
</dbReference>
<dbReference type="InterPro" id="IPR001648">
    <property type="entry name" value="Ribosomal_bS18"/>
</dbReference>
<dbReference type="RefSeq" id="WP_206290708.1">
    <property type="nucleotide sequence ID" value="NZ_CP063458.1"/>
</dbReference>
<keyword evidence="3 4" id="KW-0687">Ribonucleoprotein</keyword>
<reference evidence="6 7" key="1">
    <citation type="submission" date="2020-10" db="EMBL/GenBank/DDBJ databases">
        <title>Wide distribution of Phycisphaera-like planctomycetes from WD2101 soil group in peatlands and genome analysis of the first cultivated representative.</title>
        <authorList>
            <person name="Dedysh S.N."/>
            <person name="Beletsky A.V."/>
            <person name="Ivanova A."/>
            <person name="Kulichevskaya I.S."/>
            <person name="Suzina N.E."/>
            <person name="Philippov D.A."/>
            <person name="Rakitin A.L."/>
            <person name="Mardanov A.V."/>
            <person name="Ravin N.V."/>
        </authorList>
    </citation>
    <scope>NUCLEOTIDE SEQUENCE [LARGE SCALE GENOMIC DNA]</scope>
    <source>
        <strain evidence="6 7">M1803</strain>
    </source>
</reference>
<evidence type="ECO:0000313" key="7">
    <source>
        <dbReference type="Proteomes" id="UP000593765"/>
    </source>
</evidence>
<dbReference type="InterPro" id="IPR036870">
    <property type="entry name" value="Ribosomal_bS18_sf"/>
</dbReference>
<gene>
    <name evidence="4" type="primary">rpsR</name>
    <name evidence="6" type="ORF">IPV69_16080</name>
</gene>